<accession>A0ABW4K1T7</accession>
<protein>
    <submittedName>
        <fullName evidence="2">Cyclase family protein</fullName>
        <ecNumber evidence="2">3.5.-.-</ecNumber>
    </submittedName>
</protein>
<keyword evidence="1" id="KW-0732">Signal</keyword>
<dbReference type="Gene3D" id="3.50.30.50">
    <property type="entry name" value="Putative cyclase"/>
    <property type="match status" value="1"/>
</dbReference>
<sequence>MCDVCVMNSVKKTMLSRRDFFKRSGLGLAAAASAAAVPSFTALPAFADTPSKVADLTHTLGPDFPTFFGQQQFFPDKKFSFDKDGFNLFELRVNEHTGTHIDAPLHFSADGQSVDEIPVENLVVPLCVVDIKAKAAEDADAQVTPDDLKAWIAANGPIPDKACVAMNSGWQAHMGTDKFRNADAYGKMHFPGFHVEAVKMLMEESGAVGIAVDTLSLDFGPSPDFAVHYAWLPSNRWGIECIANLDMLPAKGATLIAGAPKHKGGSGGPLRVLAMV</sequence>
<gene>
    <name evidence="2" type="ORF">ACFSC7_18065</name>
</gene>
<dbReference type="Pfam" id="PF04199">
    <property type="entry name" value="Cyclase"/>
    <property type="match status" value="1"/>
</dbReference>
<dbReference type="GO" id="GO:0016787">
    <property type="term" value="F:hydrolase activity"/>
    <property type="evidence" value="ECO:0007669"/>
    <property type="project" value="UniProtKB-KW"/>
</dbReference>
<comment type="caution">
    <text evidence="2">The sequence shown here is derived from an EMBL/GenBank/DDBJ whole genome shotgun (WGS) entry which is preliminary data.</text>
</comment>
<dbReference type="InterPro" id="IPR007325">
    <property type="entry name" value="KFase/CYL"/>
</dbReference>
<dbReference type="PROSITE" id="PS51318">
    <property type="entry name" value="TAT"/>
    <property type="match status" value="1"/>
</dbReference>
<feature type="signal peptide" evidence="1">
    <location>
        <begin position="1"/>
        <end position="47"/>
    </location>
</feature>
<reference evidence="3" key="1">
    <citation type="journal article" date="2019" name="Int. J. Syst. Evol. Microbiol.">
        <title>The Global Catalogue of Microorganisms (GCM) 10K type strain sequencing project: providing services to taxonomists for standard genome sequencing and annotation.</title>
        <authorList>
            <consortium name="The Broad Institute Genomics Platform"/>
            <consortium name="The Broad Institute Genome Sequencing Center for Infectious Disease"/>
            <person name="Wu L."/>
            <person name="Ma J."/>
        </authorList>
    </citation>
    <scope>NUCLEOTIDE SEQUENCE [LARGE SCALE GENOMIC DNA]</scope>
    <source>
        <strain evidence="3">JCM 3369</strain>
    </source>
</reference>
<dbReference type="InterPro" id="IPR037175">
    <property type="entry name" value="KFase_sf"/>
</dbReference>
<name>A0ABW4K1T7_9HYPH</name>
<dbReference type="SUPFAM" id="SSF102198">
    <property type="entry name" value="Putative cyclase"/>
    <property type="match status" value="1"/>
</dbReference>
<dbReference type="RefSeq" id="WP_149893389.1">
    <property type="nucleotide sequence ID" value="NZ_JBHUFA010000016.1"/>
</dbReference>
<keyword evidence="2" id="KW-0378">Hydrolase</keyword>
<proteinExistence type="predicted"/>
<dbReference type="InterPro" id="IPR006311">
    <property type="entry name" value="TAT_signal"/>
</dbReference>
<evidence type="ECO:0000313" key="2">
    <source>
        <dbReference type="EMBL" id="MFD1697426.1"/>
    </source>
</evidence>
<evidence type="ECO:0000313" key="3">
    <source>
        <dbReference type="Proteomes" id="UP001597327"/>
    </source>
</evidence>
<dbReference type="PANTHER" id="PTHR31118:SF12">
    <property type="entry name" value="CYCLASE-LIKE PROTEIN 2"/>
    <property type="match status" value="1"/>
</dbReference>
<dbReference type="EMBL" id="JBHUFA010000016">
    <property type="protein sequence ID" value="MFD1697426.1"/>
    <property type="molecule type" value="Genomic_DNA"/>
</dbReference>
<feature type="chain" id="PRO_5045772536" evidence="1">
    <location>
        <begin position="48"/>
        <end position="276"/>
    </location>
</feature>
<keyword evidence="3" id="KW-1185">Reference proteome</keyword>
<dbReference type="Proteomes" id="UP001597327">
    <property type="component" value="Unassembled WGS sequence"/>
</dbReference>
<dbReference type="PANTHER" id="PTHR31118">
    <property type="entry name" value="CYCLASE-LIKE PROTEIN 2"/>
    <property type="match status" value="1"/>
</dbReference>
<dbReference type="EC" id="3.5.-.-" evidence="2"/>
<organism evidence="2 3">
    <name type="scientific">Roseibium aestuarii</name>
    <dbReference type="NCBI Taxonomy" id="2600299"/>
    <lineage>
        <taxon>Bacteria</taxon>
        <taxon>Pseudomonadati</taxon>
        <taxon>Pseudomonadota</taxon>
        <taxon>Alphaproteobacteria</taxon>
        <taxon>Hyphomicrobiales</taxon>
        <taxon>Stappiaceae</taxon>
        <taxon>Roseibium</taxon>
    </lineage>
</organism>
<evidence type="ECO:0000256" key="1">
    <source>
        <dbReference type="SAM" id="SignalP"/>
    </source>
</evidence>